<keyword evidence="4 10" id="KW-0863">Zinc-finger</keyword>
<feature type="domain" description="C2H2-type" evidence="12">
    <location>
        <begin position="171"/>
        <end position="201"/>
    </location>
</feature>
<dbReference type="RefSeq" id="XP_043004602.1">
    <property type="nucleotide sequence ID" value="XM_043157235.1"/>
</dbReference>
<evidence type="ECO:0000256" key="5">
    <source>
        <dbReference type="ARBA" id="ARBA00022833"/>
    </source>
</evidence>
<dbReference type="Pfam" id="PF00096">
    <property type="entry name" value="zf-C2H2"/>
    <property type="match status" value="1"/>
</dbReference>
<keyword evidence="5" id="KW-0862">Zinc</keyword>
<sequence>MDNSFNSHQYTGVTVCHLCRYEHNLSPCPYYQHPVANGCSNQVDPRYNQFQSNPNVPQALMHHGFYPPTSASPTSPSLLGSSFQSGSSASPLSPSGTAPFLSPTSPSSEGSSWMPVDDPYNSVYPAGSYDSSQSRNSNTDTTSFLVNRMQVGSVAITAATRKRRTKKESTFFCPVLGCNSEGFTEKHNLVYHMRSHGDIRPYECTRCGKCFRSQSDLTRHINKAKRPCEDRVLGELFIY</sequence>
<dbReference type="InterPro" id="IPR036236">
    <property type="entry name" value="Znf_C2H2_sf"/>
</dbReference>
<dbReference type="PANTHER" id="PTHR14196:SF0">
    <property type="entry name" value="PROTEIN BOWEL"/>
    <property type="match status" value="1"/>
</dbReference>
<dbReference type="AlphaFoldDB" id="A0A9P7RRW7"/>
<dbReference type="PANTHER" id="PTHR14196">
    <property type="entry name" value="ODD-SKIPPED - RELATED"/>
    <property type="match status" value="1"/>
</dbReference>
<organism evidence="13 14">
    <name type="scientific">Marasmius oreades</name>
    <name type="common">fairy-ring Marasmius</name>
    <dbReference type="NCBI Taxonomy" id="181124"/>
    <lineage>
        <taxon>Eukaryota</taxon>
        <taxon>Fungi</taxon>
        <taxon>Dikarya</taxon>
        <taxon>Basidiomycota</taxon>
        <taxon>Agaricomycotina</taxon>
        <taxon>Agaricomycetes</taxon>
        <taxon>Agaricomycetidae</taxon>
        <taxon>Agaricales</taxon>
        <taxon>Marasmiineae</taxon>
        <taxon>Marasmiaceae</taxon>
        <taxon>Marasmius</taxon>
    </lineage>
</organism>
<gene>
    <name evidence="13" type="ORF">E1B28_012155</name>
</gene>
<dbReference type="KEGG" id="more:E1B28_012155"/>
<evidence type="ECO:0000256" key="4">
    <source>
        <dbReference type="ARBA" id="ARBA00022771"/>
    </source>
</evidence>
<evidence type="ECO:0000256" key="8">
    <source>
        <dbReference type="ARBA" id="ARBA00023163"/>
    </source>
</evidence>
<dbReference type="GeneID" id="66081230"/>
<keyword evidence="8" id="KW-0804">Transcription</keyword>
<feature type="region of interest" description="Disordered" evidence="11">
    <location>
        <begin position="49"/>
        <end position="116"/>
    </location>
</feature>
<evidence type="ECO:0000256" key="2">
    <source>
        <dbReference type="ARBA" id="ARBA00022723"/>
    </source>
</evidence>
<comment type="caution">
    <text evidence="13">The sequence shown here is derived from an EMBL/GenBank/DDBJ whole genome shotgun (WGS) entry which is preliminary data.</text>
</comment>
<evidence type="ECO:0000256" key="9">
    <source>
        <dbReference type="ARBA" id="ARBA00023242"/>
    </source>
</evidence>
<dbReference type="GO" id="GO:0000977">
    <property type="term" value="F:RNA polymerase II transcription regulatory region sequence-specific DNA binding"/>
    <property type="evidence" value="ECO:0007669"/>
    <property type="project" value="TreeGrafter"/>
</dbReference>
<dbReference type="Proteomes" id="UP001049176">
    <property type="component" value="Chromosome 8"/>
</dbReference>
<keyword evidence="14" id="KW-1185">Reference proteome</keyword>
<dbReference type="EMBL" id="CM032188">
    <property type="protein sequence ID" value="KAG7088131.1"/>
    <property type="molecule type" value="Genomic_DNA"/>
</dbReference>
<dbReference type="GO" id="GO:0008270">
    <property type="term" value="F:zinc ion binding"/>
    <property type="evidence" value="ECO:0007669"/>
    <property type="project" value="UniProtKB-KW"/>
</dbReference>
<evidence type="ECO:0000313" key="13">
    <source>
        <dbReference type="EMBL" id="KAG7088131.1"/>
    </source>
</evidence>
<evidence type="ECO:0000256" key="7">
    <source>
        <dbReference type="ARBA" id="ARBA00023125"/>
    </source>
</evidence>
<evidence type="ECO:0000256" key="3">
    <source>
        <dbReference type="ARBA" id="ARBA00022737"/>
    </source>
</evidence>
<evidence type="ECO:0000313" key="14">
    <source>
        <dbReference type="Proteomes" id="UP001049176"/>
    </source>
</evidence>
<dbReference type="PROSITE" id="PS50157">
    <property type="entry name" value="ZINC_FINGER_C2H2_2"/>
    <property type="match status" value="2"/>
</dbReference>
<dbReference type="InterPro" id="IPR050717">
    <property type="entry name" value="C2H2-ZF_Transcription_Reg"/>
</dbReference>
<accession>A0A9P7RRW7</accession>
<name>A0A9P7RRW7_9AGAR</name>
<evidence type="ECO:0000256" key="11">
    <source>
        <dbReference type="SAM" id="MobiDB-lite"/>
    </source>
</evidence>
<dbReference type="SMART" id="SM00355">
    <property type="entry name" value="ZnF_C2H2"/>
    <property type="match status" value="2"/>
</dbReference>
<keyword evidence="6" id="KW-0805">Transcription regulation</keyword>
<keyword evidence="9" id="KW-0539">Nucleus</keyword>
<keyword evidence="2" id="KW-0479">Metal-binding</keyword>
<reference evidence="13" key="1">
    <citation type="journal article" date="2021" name="Genome Biol. Evol.">
        <title>The assembled and annotated genome of the fairy-ring fungus Marasmius oreades.</title>
        <authorList>
            <person name="Hiltunen M."/>
            <person name="Ament-Velasquez S.L."/>
            <person name="Johannesson H."/>
        </authorList>
    </citation>
    <scope>NUCLEOTIDE SEQUENCE</scope>
    <source>
        <strain evidence="13">03SP1</strain>
    </source>
</reference>
<evidence type="ECO:0000256" key="6">
    <source>
        <dbReference type="ARBA" id="ARBA00023015"/>
    </source>
</evidence>
<keyword evidence="7" id="KW-0238">DNA-binding</keyword>
<feature type="compositionally biased region" description="Low complexity" evidence="11">
    <location>
        <begin position="67"/>
        <end position="115"/>
    </location>
</feature>
<dbReference type="GO" id="GO:0005634">
    <property type="term" value="C:nucleus"/>
    <property type="evidence" value="ECO:0007669"/>
    <property type="project" value="UniProtKB-SubCell"/>
</dbReference>
<keyword evidence="3" id="KW-0677">Repeat</keyword>
<dbReference type="Gene3D" id="3.30.160.60">
    <property type="entry name" value="Classic Zinc Finger"/>
    <property type="match status" value="2"/>
</dbReference>
<evidence type="ECO:0000256" key="10">
    <source>
        <dbReference type="PROSITE-ProRule" id="PRU00042"/>
    </source>
</evidence>
<dbReference type="GO" id="GO:0000981">
    <property type="term" value="F:DNA-binding transcription factor activity, RNA polymerase II-specific"/>
    <property type="evidence" value="ECO:0007669"/>
    <property type="project" value="TreeGrafter"/>
</dbReference>
<protein>
    <recommendedName>
        <fullName evidence="12">C2H2-type domain-containing protein</fullName>
    </recommendedName>
</protein>
<evidence type="ECO:0000256" key="1">
    <source>
        <dbReference type="ARBA" id="ARBA00004123"/>
    </source>
</evidence>
<comment type="subcellular location">
    <subcellularLocation>
        <location evidence="1">Nucleus</location>
    </subcellularLocation>
</comment>
<dbReference type="InterPro" id="IPR013087">
    <property type="entry name" value="Znf_C2H2_type"/>
</dbReference>
<dbReference type="FunFam" id="3.30.160.60:FF:001009">
    <property type="entry name" value="Zinc finger protein 26"/>
    <property type="match status" value="1"/>
</dbReference>
<proteinExistence type="predicted"/>
<dbReference type="OrthoDB" id="3437960at2759"/>
<evidence type="ECO:0000259" key="12">
    <source>
        <dbReference type="PROSITE" id="PS50157"/>
    </source>
</evidence>
<dbReference type="SUPFAM" id="SSF57667">
    <property type="entry name" value="beta-beta-alpha zinc fingers"/>
    <property type="match status" value="1"/>
</dbReference>
<feature type="domain" description="C2H2-type" evidence="12">
    <location>
        <begin position="202"/>
        <end position="220"/>
    </location>
</feature>